<evidence type="ECO:0000313" key="3">
    <source>
        <dbReference type="Proteomes" id="UP000006671"/>
    </source>
</evidence>
<feature type="compositionally biased region" description="Low complexity" evidence="1">
    <location>
        <begin position="12"/>
        <end position="23"/>
    </location>
</feature>
<dbReference type="VEuPathDB" id="AmoebaDB:NAEGRDRAFT_52959"/>
<dbReference type="AlphaFoldDB" id="D2VX71"/>
<reference evidence="2 3" key="1">
    <citation type="journal article" date="2010" name="Cell">
        <title>The genome of Naegleria gruberi illuminates early eukaryotic versatility.</title>
        <authorList>
            <person name="Fritz-Laylin L.K."/>
            <person name="Prochnik S.E."/>
            <person name="Ginger M.L."/>
            <person name="Dacks J.B."/>
            <person name="Carpenter M.L."/>
            <person name="Field M.C."/>
            <person name="Kuo A."/>
            <person name="Paredez A."/>
            <person name="Chapman J."/>
            <person name="Pham J."/>
            <person name="Shu S."/>
            <person name="Neupane R."/>
            <person name="Cipriano M."/>
            <person name="Mancuso J."/>
            <person name="Tu H."/>
            <person name="Salamov A."/>
            <person name="Lindquist E."/>
            <person name="Shapiro H."/>
            <person name="Lucas S."/>
            <person name="Grigoriev I.V."/>
            <person name="Cande W.Z."/>
            <person name="Fulton C."/>
            <person name="Rokhsar D.S."/>
            <person name="Dawson S.C."/>
        </authorList>
    </citation>
    <scope>NUCLEOTIDE SEQUENCE [LARGE SCALE GENOMIC DNA]</scope>
    <source>
        <strain evidence="2 3">NEG-M</strain>
    </source>
</reference>
<protein>
    <submittedName>
        <fullName evidence="2">Predicted protein</fullName>
    </submittedName>
</protein>
<evidence type="ECO:0000256" key="1">
    <source>
        <dbReference type="SAM" id="MobiDB-lite"/>
    </source>
</evidence>
<dbReference type="GeneID" id="8858073"/>
<dbReference type="KEGG" id="ngr:NAEGRDRAFT_52959"/>
<dbReference type="EMBL" id="GG738906">
    <property type="protein sequence ID" value="EFC38575.1"/>
    <property type="molecule type" value="Genomic_DNA"/>
</dbReference>
<sequence>MSATRETSNITQQASSANNSSSSKEGVVKYPNKYTTDPINLNDFYSSLHFSEETLTQEQRDIYKEMEIFDYCNQQAIKIVGDPKVGQAHYIERLCSMKYLKGSSCLDKYVSFNAEETPGRLNSSTKDYAQFYYNLMHCQERDEDSSAKYKVLLEEREDFSNVKSHQLKDVFPIIHDNLLLKNSDSLKEIFSKIDPNSEDRSKQLFEHLTNRTALPQYENLRKCAKERYVKSVHDDDTFGLNQNNVNELAHKCFVPYFEFFTRIGTVLCRRQIENCLALGLKKQRTTVPEANVFYLNTCFSDDSLVADCMKYTEKYFIDKLEE</sequence>
<gene>
    <name evidence="2" type="ORF">NAEGRDRAFT_52959</name>
</gene>
<proteinExistence type="predicted"/>
<dbReference type="OrthoDB" id="10253944at2759"/>
<dbReference type="InParanoid" id="D2VX71"/>
<feature type="region of interest" description="Disordered" evidence="1">
    <location>
        <begin position="1"/>
        <end position="29"/>
    </location>
</feature>
<dbReference type="Proteomes" id="UP000006671">
    <property type="component" value="Unassembled WGS sequence"/>
</dbReference>
<organism evidence="3">
    <name type="scientific">Naegleria gruberi</name>
    <name type="common">Amoeba</name>
    <dbReference type="NCBI Taxonomy" id="5762"/>
    <lineage>
        <taxon>Eukaryota</taxon>
        <taxon>Discoba</taxon>
        <taxon>Heterolobosea</taxon>
        <taxon>Tetramitia</taxon>
        <taxon>Eutetramitia</taxon>
        <taxon>Vahlkampfiidae</taxon>
        <taxon>Naegleria</taxon>
    </lineage>
</organism>
<evidence type="ECO:0000313" key="2">
    <source>
        <dbReference type="EMBL" id="EFC38575.1"/>
    </source>
</evidence>
<feature type="compositionally biased region" description="Polar residues" evidence="1">
    <location>
        <begin position="1"/>
        <end position="11"/>
    </location>
</feature>
<name>D2VX71_NAEGR</name>
<dbReference type="OMA" id="KCAKERY"/>
<accession>D2VX71</accession>
<keyword evidence="3" id="KW-1185">Reference proteome</keyword>
<dbReference type="RefSeq" id="XP_002671319.1">
    <property type="nucleotide sequence ID" value="XM_002671273.1"/>
</dbReference>